<reference evidence="3" key="1">
    <citation type="submission" date="2020-07" db="EMBL/GenBank/DDBJ databases">
        <title>Huge and variable diversity of episymbiotic CPR bacteria and DPANN archaea in groundwater ecosystems.</title>
        <authorList>
            <person name="He C.Y."/>
            <person name="Keren R."/>
            <person name="Whittaker M."/>
            <person name="Farag I.F."/>
            <person name="Doudna J."/>
            <person name="Cate J.H.D."/>
            <person name="Banfield J.F."/>
        </authorList>
    </citation>
    <scope>NUCLEOTIDE SEQUENCE</scope>
    <source>
        <strain evidence="3">NC_groundwater_17_Pr7_B-0.1um_64_12</strain>
    </source>
</reference>
<evidence type="ECO:0000259" key="2">
    <source>
        <dbReference type="SMART" id="SM00460"/>
    </source>
</evidence>
<feature type="domain" description="Transglutaminase-like" evidence="2">
    <location>
        <begin position="368"/>
        <end position="428"/>
    </location>
</feature>
<dbReference type="InterPro" id="IPR038765">
    <property type="entry name" value="Papain-like_cys_pep_sf"/>
</dbReference>
<feature type="region of interest" description="Disordered" evidence="1">
    <location>
        <begin position="295"/>
        <end position="315"/>
    </location>
</feature>
<accession>A0A931LY15</accession>
<name>A0A931LY15_FIMGI</name>
<dbReference type="PANTHER" id="PTHR33490:SF6">
    <property type="entry name" value="SLL1049 PROTEIN"/>
    <property type="match status" value="1"/>
</dbReference>
<proteinExistence type="predicted"/>
<dbReference type="AlphaFoldDB" id="A0A931LY15"/>
<dbReference type="EMBL" id="JACOSL010000040">
    <property type="protein sequence ID" value="MBI1756835.1"/>
    <property type="molecule type" value="Genomic_DNA"/>
</dbReference>
<gene>
    <name evidence="3" type="ORF">HYR64_06990</name>
</gene>
<dbReference type="SUPFAM" id="SSF54001">
    <property type="entry name" value="Cysteine proteinases"/>
    <property type="match status" value="1"/>
</dbReference>
<dbReference type="SMART" id="SM00460">
    <property type="entry name" value="TGc"/>
    <property type="match status" value="1"/>
</dbReference>
<comment type="caution">
    <text evidence="3">The sequence shown here is derived from an EMBL/GenBank/DDBJ whole genome shotgun (WGS) entry which is preliminary data.</text>
</comment>
<evidence type="ECO:0000313" key="4">
    <source>
        <dbReference type="Proteomes" id="UP000727962"/>
    </source>
</evidence>
<dbReference type="InterPro" id="IPR002931">
    <property type="entry name" value="Transglutaminase-like"/>
</dbReference>
<dbReference type="Gene3D" id="3.10.620.30">
    <property type="match status" value="1"/>
</dbReference>
<evidence type="ECO:0000313" key="3">
    <source>
        <dbReference type="EMBL" id="MBI1756835.1"/>
    </source>
</evidence>
<dbReference type="Proteomes" id="UP000727962">
    <property type="component" value="Unassembled WGS sequence"/>
</dbReference>
<dbReference type="PANTHER" id="PTHR33490">
    <property type="entry name" value="BLR5614 PROTEIN-RELATED"/>
    <property type="match status" value="1"/>
</dbReference>
<organism evidence="3 4">
    <name type="scientific">Fimbriimonas ginsengisoli</name>
    <dbReference type="NCBI Taxonomy" id="1005039"/>
    <lineage>
        <taxon>Bacteria</taxon>
        <taxon>Bacillati</taxon>
        <taxon>Armatimonadota</taxon>
        <taxon>Fimbriimonadia</taxon>
        <taxon>Fimbriimonadales</taxon>
        <taxon>Fimbriimonadaceae</taxon>
        <taxon>Fimbriimonas</taxon>
    </lineage>
</organism>
<protein>
    <submittedName>
        <fullName evidence="3">Transglutaminase domain-containing protein</fullName>
    </submittedName>
</protein>
<sequence>MRRFAWLGLLAIATFALAQPHRLGLYLLGQRIGQSTFTVQPADLGGRPARQTKSRTSIDAQLLGTPLTMHAESSTWTDLAGRTLRMTAKIESAGRTQLVEADFGEKVAHLRVDNNGAISNKDVDIPQDAPLTDDPLQEVLKPGGALKAASFYVLDPNTASFVKNRATVKGPSHTIVRGKQVNATLVEVEDPRTTLSIFVDEKSELVKIEGPMGIEMIPEEGPEPTGPPATTSIDLARAGSVPLDRPLDDPEHLSDLRLLVTGRDLTRVPSDGHQSLHRVGEGWEVDIHPPQLGDTPGETLAESRSGAGQYSGPSLDIPSDTPLFKRVSAEVVGKAARVREASLRVRRFVYSKMKPNAGIGVLRDASEIWKTKEGVCRDYAVLTATLLRASGISARLASGLIYAAGRFYYHAWVEAWDGRRWIGVDSTLPQDQMSAAHFKLAHGSVEQAFVFPILDKVEMQVLSERHGEP</sequence>
<evidence type="ECO:0000256" key="1">
    <source>
        <dbReference type="SAM" id="MobiDB-lite"/>
    </source>
</evidence>
<dbReference type="Pfam" id="PF01841">
    <property type="entry name" value="Transglut_core"/>
    <property type="match status" value="1"/>
</dbReference>